<dbReference type="eggNOG" id="COG2804">
    <property type="taxonomic scope" value="Bacteria"/>
</dbReference>
<proteinExistence type="inferred from homology"/>
<dbReference type="STRING" id="1128398.Curi_c12760"/>
<feature type="domain" description="Type II secretion system protein GspE N-terminal" evidence="5">
    <location>
        <begin position="58"/>
        <end position="144"/>
    </location>
</feature>
<keyword evidence="2" id="KW-0547">Nucleotide-binding</keyword>
<dbReference type="AlphaFoldDB" id="K0AZS6"/>
<protein>
    <submittedName>
        <fullName evidence="6">Pilus assembly protein, ATPase/type II secretion system protein E</fullName>
    </submittedName>
</protein>
<dbReference type="InterPro" id="IPR027417">
    <property type="entry name" value="P-loop_NTPase"/>
</dbReference>
<dbReference type="PANTHER" id="PTHR30258:SF2">
    <property type="entry name" value="COMG OPERON PROTEIN 1"/>
    <property type="match status" value="1"/>
</dbReference>
<evidence type="ECO:0000313" key="7">
    <source>
        <dbReference type="Proteomes" id="UP000006094"/>
    </source>
</evidence>
<dbReference type="KEGG" id="cad:Curi_c12760"/>
<dbReference type="GO" id="GO:0005524">
    <property type="term" value="F:ATP binding"/>
    <property type="evidence" value="ECO:0007669"/>
    <property type="project" value="UniProtKB-KW"/>
</dbReference>
<dbReference type="Pfam" id="PF05157">
    <property type="entry name" value="MshEN"/>
    <property type="match status" value="1"/>
</dbReference>
<evidence type="ECO:0000259" key="4">
    <source>
        <dbReference type="Pfam" id="PF00437"/>
    </source>
</evidence>
<dbReference type="Pfam" id="PF00437">
    <property type="entry name" value="T2SSE"/>
    <property type="match status" value="1"/>
</dbReference>
<sequence>MKKKFGMYLLDEGVINLEDINEALKIQKRMGLMFGETLVQMGCINNDDMIFHLGKFLGVKTAKLSDVTLLHNFIIKIPKKIALQHQITPVKFKDEDDLYIAFYKTANHSIFENLKRVLKTSFHPLLMSERDSVSLFKQAYPQELKQEEVTEIDTDLGNLDETIELVDNIIIKAISLEASDIHIEPEIEHLRVRFRIDGVLRTVELLPIEVAESVILRIKVLSDMNIADKRSPQDGGFKFDKTEEIGVSINLRVSALPCSLGEKVVIRLLPTEEKILTIEELGMSKEMTKDFKSMLELPYGIIFVTGPTGSGKTNTLYASINFLRSDEVNITTVEDPIELDISGINQTQVSRGNSFDFSKALKAMLRQDPNIIMVGEVRDGQTAGLALEAALTGHLVLSTLHTNDATSVFGRLIDMGCETFLVTSSIRAVLAQRLVRVLCPGCKEAYTPDNAELMLLGIDKEKDTVFYRERGCNSCNNSGYRGRTGIFELFILNPEIQSNVNKTLDMSMIRNMAIQNGMKTLREDGIRKLKEGITSTTEILKATSEW</sequence>
<reference evidence="6 7" key="1">
    <citation type="journal article" date="2012" name="PLoS ONE">
        <title>The purine-utilizing bacterium Clostridium acidurici 9a: a genome-guided metabolic reconsideration.</title>
        <authorList>
            <person name="Hartwich K."/>
            <person name="Poehlein A."/>
            <person name="Daniel R."/>
        </authorList>
    </citation>
    <scope>NUCLEOTIDE SEQUENCE [LARGE SCALE GENOMIC DNA]</scope>
    <source>
        <strain evidence="7">ATCC 7906 / DSM 604 / BCRC 14475 / CIP 104303 / KCTC 5404 / NCIMB 10678 / 9a</strain>
    </source>
</reference>
<dbReference type="PANTHER" id="PTHR30258">
    <property type="entry name" value="TYPE II SECRETION SYSTEM PROTEIN GSPE-RELATED"/>
    <property type="match status" value="1"/>
</dbReference>
<comment type="similarity">
    <text evidence="1">Belongs to the GSP E family.</text>
</comment>
<evidence type="ECO:0000259" key="5">
    <source>
        <dbReference type="Pfam" id="PF05157"/>
    </source>
</evidence>
<accession>K0AZS6</accession>
<dbReference type="Gene3D" id="3.30.450.90">
    <property type="match status" value="1"/>
</dbReference>
<organism evidence="6 7">
    <name type="scientific">Gottschalkia acidurici (strain ATCC 7906 / DSM 604 / BCRC 14475 / CIP 104303 / KCTC 5404 / NCIMB 10678 / 9a)</name>
    <name type="common">Clostridium acidurici</name>
    <dbReference type="NCBI Taxonomy" id="1128398"/>
    <lineage>
        <taxon>Bacteria</taxon>
        <taxon>Bacillati</taxon>
        <taxon>Bacillota</taxon>
        <taxon>Tissierellia</taxon>
        <taxon>Tissierellales</taxon>
        <taxon>Gottschalkiaceae</taxon>
        <taxon>Gottschalkia</taxon>
    </lineage>
</organism>
<evidence type="ECO:0000256" key="2">
    <source>
        <dbReference type="ARBA" id="ARBA00022741"/>
    </source>
</evidence>
<dbReference type="SUPFAM" id="SSF160246">
    <property type="entry name" value="EspE N-terminal domain-like"/>
    <property type="match status" value="1"/>
</dbReference>
<name>K0AZS6_GOTA9</name>
<dbReference type="FunFam" id="3.40.50.300:FF:000398">
    <property type="entry name" value="Type IV pilus assembly ATPase PilB"/>
    <property type="match status" value="1"/>
</dbReference>
<dbReference type="Gene3D" id="3.40.50.300">
    <property type="entry name" value="P-loop containing nucleotide triphosphate hydrolases"/>
    <property type="match status" value="1"/>
</dbReference>
<dbReference type="GO" id="GO:0016887">
    <property type="term" value="F:ATP hydrolysis activity"/>
    <property type="evidence" value="ECO:0007669"/>
    <property type="project" value="TreeGrafter"/>
</dbReference>
<dbReference type="HOGENOM" id="CLU_013446_10_1_9"/>
<feature type="domain" description="Bacterial type II secretion system protein E" evidence="4">
    <location>
        <begin position="162"/>
        <end position="540"/>
    </location>
</feature>
<keyword evidence="7" id="KW-1185">Reference proteome</keyword>
<dbReference type="InterPro" id="IPR037257">
    <property type="entry name" value="T2SS_E_N_sf"/>
</dbReference>
<gene>
    <name evidence="6" type="primary">pilB</name>
    <name evidence="6" type="ordered locus">Curi_c12760</name>
</gene>
<dbReference type="InterPro" id="IPR007831">
    <property type="entry name" value="T2SS_GspE_N"/>
</dbReference>
<evidence type="ECO:0000256" key="3">
    <source>
        <dbReference type="ARBA" id="ARBA00022840"/>
    </source>
</evidence>
<dbReference type="SUPFAM" id="SSF52540">
    <property type="entry name" value="P-loop containing nucleoside triphosphate hydrolases"/>
    <property type="match status" value="1"/>
</dbReference>
<dbReference type="PATRIC" id="fig|1128398.3.peg.1295"/>
<dbReference type="OrthoDB" id="9808272at2"/>
<keyword evidence="3" id="KW-0067">ATP-binding</keyword>
<dbReference type="CDD" id="cd01129">
    <property type="entry name" value="PulE-GspE-like"/>
    <property type="match status" value="1"/>
</dbReference>
<dbReference type="RefSeq" id="WP_014967424.1">
    <property type="nucleotide sequence ID" value="NC_018664.1"/>
</dbReference>
<dbReference type="InterPro" id="IPR001482">
    <property type="entry name" value="T2SS/T4SS_dom"/>
</dbReference>
<dbReference type="EMBL" id="CP003326">
    <property type="protein sequence ID" value="AFS78287.1"/>
    <property type="molecule type" value="Genomic_DNA"/>
</dbReference>
<dbReference type="Proteomes" id="UP000006094">
    <property type="component" value="Chromosome"/>
</dbReference>
<evidence type="ECO:0000313" key="6">
    <source>
        <dbReference type="EMBL" id="AFS78287.1"/>
    </source>
</evidence>
<evidence type="ECO:0000256" key="1">
    <source>
        <dbReference type="ARBA" id="ARBA00006611"/>
    </source>
</evidence>
<dbReference type="GO" id="GO:0005886">
    <property type="term" value="C:plasma membrane"/>
    <property type="evidence" value="ECO:0007669"/>
    <property type="project" value="TreeGrafter"/>
</dbReference>